<keyword evidence="4" id="KW-1185">Reference proteome</keyword>
<dbReference type="EMBL" id="LHQQ01000182">
    <property type="protein sequence ID" value="KOS39935.1"/>
    <property type="molecule type" value="Genomic_DNA"/>
</dbReference>
<name>A0A0M9WCR4_9EURO</name>
<gene>
    <name evidence="3" type="ORF">ACN38_g9203</name>
</gene>
<feature type="compositionally biased region" description="Basic and acidic residues" evidence="1">
    <location>
        <begin position="80"/>
        <end position="89"/>
    </location>
</feature>
<keyword evidence="2" id="KW-0472">Membrane</keyword>
<organism evidence="3 4">
    <name type="scientific">Penicillium nordicum</name>
    <dbReference type="NCBI Taxonomy" id="229535"/>
    <lineage>
        <taxon>Eukaryota</taxon>
        <taxon>Fungi</taxon>
        <taxon>Dikarya</taxon>
        <taxon>Ascomycota</taxon>
        <taxon>Pezizomycotina</taxon>
        <taxon>Eurotiomycetes</taxon>
        <taxon>Eurotiomycetidae</taxon>
        <taxon>Eurotiales</taxon>
        <taxon>Aspergillaceae</taxon>
        <taxon>Penicillium</taxon>
    </lineage>
</organism>
<comment type="caution">
    <text evidence="3">The sequence shown here is derived from an EMBL/GenBank/DDBJ whole genome shotgun (WGS) entry which is preliminary data.</text>
</comment>
<keyword evidence="2" id="KW-0812">Transmembrane</keyword>
<feature type="transmembrane region" description="Helical" evidence="2">
    <location>
        <begin position="144"/>
        <end position="164"/>
    </location>
</feature>
<dbReference type="Proteomes" id="UP000037696">
    <property type="component" value="Unassembled WGS sequence"/>
</dbReference>
<evidence type="ECO:0000256" key="2">
    <source>
        <dbReference type="SAM" id="Phobius"/>
    </source>
</evidence>
<protein>
    <submittedName>
        <fullName evidence="3">Uncharacterized protein</fullName>
    </submittedName>
</protein>
<feature type="region of interest" description="Disordered" evidence="1">
    <location>
        <begin position="58"/>
        <end position="91"/>
    </location>
</feature>
<evidence type="ECO:0000313" key="4">
    <source>
        <dbReference type="Proteomes" id="UP000037696"/>
    </source>
</evidence>
<sequence>MHSLQILALPTPYENSIAFKSIASTNTYDNRYYFPETLPDQDEIAAMLKETAMREAGFVPSSNRSPYNPKPKSKNHKMKTNTELRKSPDTDMDTAIGTVASALPQPDWHSTQNTKLRQSQSQLRLKESVVVTFESDYYPICCPLFGFFVVSAVIVCCFTVWNWIRAK</sequence>
<reference evidence="3 4" key="1">
    <citation type="submission" date="2015-08" db="EMBL/GenBank/DDBJ databases">
        <title>Genome sequencing of Penicillium nordicum.</title>
        <authorList>
            <person name="Nguyen H.D."/>
            <person name="Seifert K.A."/>
        </authorList>
    </citation>
    <scope>NUCLEOTIDE SEQUENCE [LARGE SCALE GENOMIC DNA]</scope>
    <source>
        <strain evidence="3 4">DAOMC 185683</strain>
    </source>
</reference>
<proteinExistence type="predicted"/>
<keyword evidence="2" id="KW-1133">Transmembrane helix</keyword>
<accession>A0A0M9WCR4</accession>
<dbReference type="AlphaFoldDB" id="A0A0M9WCR4"/>
<evidence type="ECO:0000256" key="1">
    <source>
        <dbReference type="SAM" id="MobiDB-lite"/>
    </source>
</evidence>
<evidence type="ECO:0000313" key="3">
    <source>
        <dbReference type="EMBL" id="KOS39935.1"/>
    </source>
</evidence>
<dbReference type="OrthoDB" id="4364385at2759"/>